<accession>A0A1F7JER9</accession>
<dbReference type="Pfam" id="PF00535">
    <property type="entry name" value="Glycos_transf_2"/>
    <property type="match status" value="1"/>
</dbReference>
<protein>
    <recommendedName>
        <fullName evidence="1">Glycosyltransferase 2-like domain-containing protein</fullName>
    </recommendedName>
</protein>
<evidence type="ECO:0000259" key="1">
    <source>
        <dbReference type="Pfam" id="PF00535"/>
    </source>
</evidence>
<dbReference type="AlphaFoldDB" id="A0A1F7JER9"/>
<sequence length="263" mass="29980">MKYEIIIVDNASNYDVKEQIANSKWQTVPISLIQNKTNIGFGNANNKGAEKAKGKYLLFLNTDIEVLDDAINAMYAFIKNQDTDVIVGGKLLNPDKTPQPSAGPFFTIPVVFAMLFLKGDRIGLTRYSPREIRPVDWVSGACFMIKREAFRALEGFDRQIFMYMEEVDLMYRAGKKGIQTIFYSEAQFIHLGAATSTSRTIPILNIYDGLQYFYHKQYPVQDQRILSFLLKTKARISFILGLAVGNEQVARTYREAMRRLVIT</sequence>
<dbReference type="InterPro" id="IPR029044">
    <property type="entry name" value="Nucleotide-diphossugar_trans"/>
</dbReference>
<gene>
    <name evidence="2" type="ORF">A3B56_01470</name>
</gene>
<dbReference type="EMBL" id="MGAU01000040">
    <property type="protein sequence ID" value="OGK54114.1"/>
    <property type="molecule type" value="Genomic_DNA"/>
</dbReference>
<dbReference type="Gene3D" id="3.90.550.10">
    <property type="entry name" value="Spore Coat Polysaccharide Biosynthesis Protein SpsA, Chain A"/>
    <property type="match status" value="1"/>
</dbReference>
<reference evidence="2 3" key="1">
    <citation type="journal article" date="2016" name="Nat. Commun.">
        <title>Thousands of microbial genomes shed light on interconnected biogeochemical processes in an aquifer system.</title>
        <authorList>
            <person name="Anantharaman K."/>
            <person name="Brown C.T."/>
            <person name="Hug L.A."/>
            <person name="Sharon I."/>
            <person name="Castelle C.J."/>
            <person name="Probst A.J."/>
            <person name="Thomas B.C."/>
            <person name="Singh A."/>
            <person name="Wilkins M.J."/>
            <person name="Karaoz U."/>
            <person name="Brodie E.L."/>
            <person name="Williams K.H."/>
            <person name="Hubbard S.S."/>
            <person name="Banfield J.F."/>
        </authorList>
    </citation>
    <scope>NUCLEOTIDE SEQUENCE [LARGE SCALE GENOMIC DNA]</scope>
</reference>
<comment type="caution">
    <text evidence="2">The sequence shown here is derived from an EMBL/GenBank/DDBJ whole genome shotgun (WGS) entry which is preliminary data.</text>
</comment>
<feature type="domain" description="Glycosyltransferase 2-like" evidence="1">
    <location>
        <begin position="2"/>
        <end position="151"/>
    </location>
</feature>
<evidence type="ECO:0000313" key="3">
    <source>
        <dbReference type="Proteomes" id="UP000178486"/>
    </source>
</evidence>
<dbReference type="Proteomes" id="UP000178486">
    <property type="component" value="Unassembled WGS sequence"/>
</dbReference>
<name>A0A1F7JER9_9BACT</name>
<dbReference type="SUPFAM" id="SSF53448">
    <property type="entry name" value="Nucleotide-diphospho-sugar transferases"/>
    <property type="match status" value="1"/>
</dbReference>
<dbReference type="InterPro" id="IPR001173">
    <property type="entry name" value="Glyco_trans_2-like"/>
</dbReference>
<organism evidence="2 3">
    <name type="scientific">Candidatus Roizmanbacteria bacterium RIFCSPLOWO2_01_FULL_45_11</name>
    <dbReference type="NCBI Taxonomy" id="1802070"/>
    <lineage>
        <taxon>Bacteria</taxon>
        <taxon>Candidatus Roizmaniibacteriota</taxon>
    </lineage>
</organism>
<evidence type="ECO:0000313" key="2">
    <source>
        <dbReference type="EMBL" id="OGK54114.1"/>
    </source>
</evidence>
<dbReference type="PANTHER" id="PTHR43179">
    <property type="entry name" value="RHAMNOSYLTRANSFERASE WBBL"/>
    <property type="match status" value="1"/>
</dbReference>
<dbReference type="PANTHER" id="PTHR43179:SF7">
    <property type="entry name" value="RHAMNOSYLTRANSFERASE WBBL"/>
    <property type="match status" value="1"/>
</dbReference>
<proteinExistence type="predicted"/>